<keyword evidence="3" id="KW-1185">Reference proteome</keyword>
<dbReference type="Gene3D" id="3.30.930.20">
    <property type="entry name" value="Protein of unknown function DUF1054"/>
    <property type="match status" value="1"/>
</dbReference>
<dbReference type="HAMAP" id="MF_01851">
    <property type="entry name" value="UPF0637"/>
    <property type="match status" value="1"/>
</dbReference>
<dbReference type="InterPro" id="IPR009403">
    <property type="entry name" value="UPF0637"/>
</dbReference>
<sequence length="213" mass="24519">MNFKGFTQEDFNVFTIDGLDERMSAIKTQIRPKLETLGEIFAPVLTAITGDEMHAHVAKHARRTVNPPDDTWVAFANNVRGYKKYPHFQIGLWSTHVFARFAIIYEAPIKESYARTLEQHVNDIYRQIPDHFVWSTDYTKPDAISQENLSKEEFHNILERLANVKKAEILCGIHIPRHDDILKNGAQLIDQLEQTFNTLAPLYEYSKESATAS</sequence>
<evidence type="ECO:0000313" key="2">
    <source>
        <dbReference type="EMBL" id="MFC7392405.1"/>
    </source>
</evidence>
<protein>
    <recommendedName>
        <fullName evidence="1">UPF0637 protein ACFQRG_05360</fullName>
    </recommendedName>
</protein>
<reference evidence="3" key="1">
    <citation type="journal article" date="2019" name="Int. J. Syst. Evol. Microbiol.">
        <title>The Global Catalogue of Microorganisms (GCM) 10K type strain sequencing project: providing services to taxonomists for standard genome sequencing and annotation.</title>
        <authorList>
            <consortium name="The Broad Institute Genomics Platform"/>
            <consortium name="The Broad Institute Genome Sequencing Center for Infectious Disease"/>
            <person name="Wu L."/>
            <person name="Ma J."/>
        </authorList>
    </citation>
    <scope>NUCLEOTIDE SEQUENCE [LARGE SCALE GENOMIC DNA]</scope>
    <source>
        <strain evidence="3">CGMCC 1.16305</strain>
    </source>
</reference>
<dbReference type="EMBL" id="JBHTCO010000004">
    <property type="protein sequence ID" value="MFC7392405.1"/>
    <property type="molecule type" value="Genomic_DNA"/>
</dbReference>
<evidence type="ECO:0000313" key="3">
    <source>
        <dbReference type="Proteomes" id="UP001596505"/>
    </source>
</evidence>
<dbReference type="SUPFAM" id="SSF142913">
    <property type="entry name" value="YktB/PF0168-like"/>
    <property type="match status" value="1"/>
</dbReference>
<dbReference type="RefSeq" id="WP_380964491.1">
    <property type="nucleotide sequence ID" value="NZ_JBHTCO010000004.1"/>
</dbReference>
<comment type="caution">
    <text evidence="2">The sequence shown here is derived from an EMBL/GenBank/DDBJ whole genome shotgun (WGS) entry which is preliminary data.</text>
</comment>
<proteinExistence type="inferred from homology"/>
<dbReference type="Proteomes" id="UP001596505">
    <property type="component" value="Unassembled WGS sequence"/>
</dbReference>
<evidence type="ECO:0000256" key="1">
    <source>
        <dbReference type="HAMAP-Rule" id="MF_01851"/>
    </source>
</evidence>
<accession>A0ABW2PVS1</accession>
<dbReference type="Pfam" id="PF06335">
    <property type="entry name" value="DUF1054"/>
    <property type="match status" value="1"/>
</dbReference>
<name>A0ABW2PVS1_9BACL</name>
<dbReference type="InterPro" id="IPR053707">
    <property type="entry name" value="UPF0637_domain_sf"/>
</dbReference>
<gene>
    <name evidence="2" type="ORF">ACFQRG_05360</name>
</gene>
<comment type="similarity">
    <text evidence="1">Belongs to the UPF0637 family.</text>
</comment>
<dbReference type="PIRSF" id="PIRSF021332">
    <property type="entry name" value="DUF1054"/>
    <property type="match status" value="1"/>
</dbReference>
<organism evidence="2 3">
    <name type="scientific">Scopulibacillus cellulosilyticus</name>
    <dbReference type="NCBI Taxonomy" id="2665665"/>
    <lineage>
        <taxon>Bacteria</taxon>
        <taxon>Bacillati</taxon>
        <taxon>Bacillota</taxon>
        <taxon>Bacilli</taxon>
        <taxon>Bacillales</taxon>
        <taxon>Sporolactobacillaceae</taxon>
        <taxon>Scopulibacillus</taxon>
    </lineage>
</organism>